<feature type="region of interest" description="Disordered" evidence="1">
    <location>
        <begin position="1560"/>
        <end position="1589"/>
    </location>
</feature>
<dbReference type="InterPro" id="IPR057214">
    <property type="entry name" value="DUF7892"/>
</dbReference>
<feature type="domain" description="DUF7892" evidence="2">
    <location>
        <begin position="940"/>
        <end position="1098"/>
    </location>
</feature>
<feature type="compositionally biased region" description="Polar residues" evidence="1">
    <location>
        <begin position="824"/>
        <end position="834"/>
    </location>
</feature>
<feature type="region of interest" description="Disordered" evidence="1">
    <location>
        <begin position="1"/>
        <end position="114"/>
    </location>
</feature>
<feature type="compositionally biased region" description="Basic and acidic residues" evidence="1">
    <location>
        <begin position="1239"/>
        <end position="1253"/>
    </location>
</feature>
<protein>
    <recommendedName>
        <fullName evidence="2">DUF7892 domain-containing protein</fullName>
    </recommendedName>
</protein>
<feature type="region of interest" description="Disordered" evidence="1">
    <location>
        <begin position="1351"/>
        <end position="1372"/>
    </location>
</feature>
<dbReference type="OrthoDB" id="2322499at2759"/>
<gene>
    <name evidence="3" type="ORF">BELL_0473g00070</name>
</gene>
<feature type="compositionally biased region" description="Polar residues" evidence="1">
    <location>
        <begin position="889"/>
        <end position="917"/>
    </location>
</feature>
<feature type="region of interest" description="Disordered" evidence="1">
    <location>
        <begin position="800"/>
        <end position="834"/>
    </location>
</feature>
<dbReference type="InterPro" id="IPR036047">
    <property type="entry name" value="F-box-like_dom_sf"/>
</dbReference>
<name>A0A4Z1JEW1_9HELO</name>
<feature type="region of interest" description="Disordered" evidence="1">
    <location>
        <begin position="1165"/>
        <end position="1253"/>
    </location>
</feature>
<feature type="region of interest" description="Disordered" evidence="1">
    <location>
        <begin position="395"/>
        <end position="417"/>
    </location>
</feature>
<feature type="compositionally biased region" description="Polar residues" evidence="1">
    <location>
        <begin position="30"/>
        <end position="44"/>
    </location>
</feature>
<evidence type="ECO:0000256" key="1">
    <source>
        <dbReference type="SAM" id="MobiDB-lite"/>
    </source>
</evidence>
<feature type="compositionally biased region" description="Polar residues" evidence="1">
    <location>
        <begin position="1294"/>
        <end position="1318"/>
    </location>
</feature>
<feature type="compositionally biased region" description="Low complexity" evidence="1">
    <location>
        <begin position="918"/>
        <end position="934"/>
    </location>
</feature>
<comment type="caution">
    <text evidence="3">The sequence shown here is derived from an EMBL/GenBank/DDBJ whole genome shotgun (WGS) entry which is preliminary data.</text>
</comment>
<feature type="region of interest" description="Disordered" evidence="1">
    <location>
        <begin position="847"/>
        <end position="934"/>
    </location>
</feature>
<feature type="region of interest" description="Disordered" evidence="1">
    <location>
        <begin position="1662"/>
        <end position="1701"/>
    </location>
</feature>
<feature type="compositionally biased region" description="Basic and acidic residues" evidence="1">
    <location>
        <begin position="1208"/>
        <end position="1223"/>
    </location>
</feature>
<dbReference type="SUPFAM" id="SSF81383">
    <property type="entry name" value="F-box domain"/>
    <property type="match status" value="1"/>
</dbReference>
<evidence type="ECO:0000313" key="3">
    <source>
        <dbReference type="EMBL" id="TGO72269.1"/>
    </source>
</evidence>
<feature type="compositionally biased region" description="Polar residues" evidence="1">
    <location>
        <begin position="406"/>
        <end position="417"/>
    </location>
</feature>
<accession>A0A4Z1JEW1</accession>
<proteinExistence type="predicted"/>
<dbReference type="STRING" id="278938.A0A4Z1JEW1"/>
<feature type="compositionally biased region" description="Pro residues" evidence="1">
    <location>
        <begin position="873"/>
        <end position="885"/>
    </location>
</feature>
<feature type="compositionally biased region" description="Polar residues" evidence="1">
    <location>
        <begin position="851"/>
        <end position="871"/>
    </location>
</feature>
<organism evidence="3 4">
    <name type="scientific">Botrytis elliptica</name>
    <dbReference type="NCBI Taxonomy" id="278938"/>
    <lineage>
        <taxon>Eukaryota</taxon>
        <taxon>Fungi</taxon>
        <taxon>Dikarya</taxon>
        <taxon>Ascomycota</taxon>
        <taxon>Pezizomycotina</taxon>
        <taxon>Leotiomycetes</taxon>
        <taxon>Helotiales</taxon>
        <taxon>Sclerotiniaceae</taxon>
        <taxon>Botrytis</taxon>
    </lineage>
</organism>
<feature type="region of interest" description="Disordered" evidence="1">
    <location>
        <begin position="1293"/>
        <end position="1318"/>
    </location>
</feature>
<feature type="compositionally biased region" description="Basic and acidic residues" evidence="1">
    <location>
        <begin position="1185"/>
        <end position="1194"/>
    </location>
</feature>
<feature type="compositionally biased region" description="Polar residues" evidence="1">
    <location>
        <begin position="1166"/>
        <end position="1183"/>
    </location>
</feature>
<feature type="compositionally biased region" description="Acidic residues" evidence="1">
    <location>
        <begin position="62"/>
        <end position="71"/>
    </location>
</feature>
<reference evidence="3 4" key="1">
    <citation type="submission" date="2017-12" db="EMBL/GenBank/DDBJ databases">
        <title>Comparative genomics of Botrytis spp.</title>
        <authorList>
            <person name="Valero-Jimenez C.A."/>
            <person name="Tapia P."/>
            <person name="Veloso J."/>
            <person name="Silva-Moreno E."/>
            <person name="Staats M."/>
            <person name="Valdes J.H."/>
            <person name="Van Kan J.A.L."/>
        </authorList>
    </citation>
    <scope>NUCLEOTIDE SEQUENCE [LARGE SCALE GENOMIC DNA]</scope>
    <source>
        <strain evidence="3 4">Be9601</strain>
    </source>
</reference>
<feature type="compositionally biased region" description="Basic and acidic residues" evidence="1">
    <location>
        <begin position="1579"/>
        <end position="1589"/>
    </location>
</feature>
<sequence length="1701" mass="192458">MDTPGSDIPSGSTGISTTDTSTATSPKPTMSNVNPDAGSSNSHIISIVENDDSASDVSMSADSEDEDDDSLDNLAVQSTSKAQIPEKTNGPMLQSSQPETSRKRKYLESKEDCTNGHIDNTKVLEEMRKRLKPDEIQDHWRSEGQLHLNRSVLPAEIWHHIFTFTAPKTLGNLLQVNKSFNKYLDPSSDSTIVPLSKSSVQVLKPDAIWRASRRFFQPLMPVPLVGQTELDMWRMCCSNSCQFCSKKNPIANIVQSDQWHLGPGENGVIPIWPFAVRSCGICLLKHAMKEIDVLLSSSVPSPLMPALPFVFLTNELHVISATALQNSQPPPTTQITKYYLKKHIEEIKDEFESVKAMGSATIEEWLKGLEDRGKERRNDSARWERWEANGGIVRIKTPDQHDPSKQIPTAITSNTDFAPTKGQQVLINSGPKLPNHTPDTHSLPQIPKSLPAIHTSFPANIPVPRYDSPSQSIYSAYTPRSNLQPKHERTKEEVADLKATRRAEIERRSLLLDPPLTANVLAHMSSFQAAIQIIQPLNDGAWEVLKPRLLSQREEAEQRENDRITQFQVVEERHFKDIQAKPEYKEAIDREWDDAQAPLRARIGAYADETIRSGWNGGDKVTKESSPKFAADVLIYVRKRFYAEIAKDDAAVRATGQEPPSDPPLGPYTRKLTLENMKWVFDTKIKPHTEQYNKDLFLCNVCDNNFKYYGFEGVVQHFAAKHTTSLSFGSIVVHWKSEWPEYPPFCPDPIARVRTVFPNFPGPSATAPYVGSAPSIPPHSGYAGYQQLASAAPNPNVYQDPYYGHSQYGDQHVAPQSGPYAPQQMYQDPNQGYSQYTAQPLSAITPGYSDRVQNYPQSNYGGPYSTPTQPGYTPLPPNQMYPTPIPDTNVPQSSYVSHNAQHPTSYNQPPAYTNGNYSQMPASAPQQAQPRASSLPQKTEEYKAHLRQLGHDARTIWDSISGVKEVPGSIKAHTILFHLLKRFRSKFGQDPPLSMIVDGLSNNKDMRPVRNINGLLCRACVLGMAGSVTSSKPDRKHFSFPQLTMHFRTIHEEGVPSNLIGHFPDWTKDMVELPDQAKISSLATAPGMEARKLEIFLEALPEIASTPPPPKKDMMSQRASSWHPKAELLDQETSIWQQVPYASQEITVPLAPSQDNHERYYATVADTRTPNTESVSVTYNNNPYDPRHPRDAQKRQSSRNPASIAVSSRHEQDGQTIHDEIVNVRRPTKSTSPFVSYARPEESHSRRTAHDESPIYLDRNIRYREANNAEHKPRYERTIKSYDDLATPVREYGTANSQSHKLNRQEQASPNTGSVAKNSLETQYRPLENTTSQQTRIFDVVAQISQQAQQAQQARGKQTTIREGPAELGSEDGELQRDTIAHANHKRPLDEATNEAERFLGSLQPEKRSDAVSQRVQQPMRHREDYIEPKWEAERADGVRQRRPLSSEPQQRFREVYNDGLAMSARPTHVPSEQGSYNGYYTQERPPQARQIRAYATNDHYMDPVSGQSFARERSPEIIDRRYPSNVIYRDERQGSHGAHRTPSRYARYESVRLENDRARSRSPVYVKAGAQAGQYAERSPDPHNSRQEPIYRMRTPKEEIIYERAPRQEYYRVYADEPRPRQAYEYIQYDSQGPYIIHRPARREHETIYAAYEGESLSRQPLYEARPTVGHTDPAYYEEYDPRHPEPPPAAAEAREVRYQ</sequence>
<dbReference type="Pfam" id="PF25422">
    <property type="entry name" value="DUF7892"/>
    <property type="match status" value="1"/>
</dbReference>
<evidence type="ECO:0000259" key="2">
    <source>
        <dbReference type="Pfam" id="PF25422"/>
    </source>
</evidence>
<dbReference type="CDD" id="cd09917">
    <property type="entry name" value="F-box_SF"/>
    <property type="match status" value="1"/>
</dbReference>
<dbReference type="EMBL" id="PQXM01000471">
    <property type="protein sequence ID" value="TGO72269.1"/>
    <property type="molecule type" value="Genomic_DNA"/>
</dbReference>
<keyword evidence="4" id="KW-1185">Reference proteome</keyword>
<dbReference type="Proteomes" id="UP000297229">
    <property type="component" value="Unassembled WGS sequence"/>
</dbReference>
<feature type="compositionally biased region" description="Low complexity" evidence="1">
    <location>
        <begin position="1"/>
        <end position="29"/>
    </location>
</feature>
<evidence type="ECO:0000313" key="4">
    <source>
        <dbReference type="Proteomes" id="UP000297229"/>
    </source>
</evidence>